<evidence type="ECO:0000256" key="11">
    <source>
        <dbReference type="ARBA" id="ARBA00048679"/>
    </source>
</evidence>
<dbReference type="CDD" id="cd00180">
    <property type="entry name" value="PKc"/>
    <property type="match status" value="1"/>
</dbReference>
<evidence type="ECO:0000256" key="3">
    <source>
        <dbReference type="ARBA" id="ARBA00022527"/>
    </source>
</evidence>
<keyword evidence="8" id="KW-0072">Autophagy</keyword>
<dbReference type="PROSITE" id="PS00108">
    <property type="entry name" value="PROTEIN_KINASE_ST"/>
    <property type="match status" value="1"/>
</dbReference>
<dbReference type="InterPro" id="IPR045269">
    <property type="entry name" value="Atg1-like"/>
</dbReference>
<name>A0A177DLQ0_ALTAL</name>
<dbReference type="GO" id="GO:0061709">
    <property type="term" value="P:reticulophagy"/>
    <property type="evidence" value="ECO:0007669"/>
    <property type="project" value="TreeGrafter"/>
</dbReference>
<dbReference type="GO" id="GO:0034045">
    <property type="term" value="C:phagophore assembly site membrane"/>
    <property type="evidence" value="ECO:0007669"/>
    <property type="project" value="UniProtKB-SubCell"/>
</dbReference>
<dbReference type="GO" id="GO:0034727">
    <property type="term" value="P:piecemeal microautophagy of the nucleus"/>
    <property type="evidence" value="ECO:0007669"/>
    <property type="project" value="TreeGrafter"/>
</dbReference>
<dbReference type="SUPFAM" id="SSF56112">
    <property type="entry name" value="Protein kinase-like (PK-like)"/>
    <property type="match status" value="1"/>
</dbReference>
<dbReference type="InterPro" id="IPR011009">
    <property type="entry name" value="Kinase-like_dom_sf"/>
</dbReference>
<proteinExistence type="predicted"/>
<dbReference type="GeneID" id="29118597"/>
<evidence type="ECO:0000259" key="12">
    <source>
        <dbReference type="PROSITE" id="PS50011"/>
    </source>
</evidence>
<dbReference type="AlphaFoldDB" id="A0A177DLQ0"/>
<dbReference type="PANTHER" id="PTHR24348">
    <property type="entry name" value="SERINE/THREONINE-PROTEIN KINASE UNC-51-RELATED"/>
    <property type="match status" value="1"/>
</dbReference>
<keyword evidence="4" id="KW-0808">Transferase</keyword>
<comment type="subcellular location">
    <subcellularLocation>
        <location evidence="1">Preautophagosomal structure membrane</location>
        <topology evidence="1">Peripheral membrane protein</topology>
    </subcellularLocation>
</comment>
<evidence type="ECO:0000256" key="5">
    <source>
        <dbReference type="ARBA" id="ARBA00022741"/>
    </source>
</evidence>
<evidence type="ECO:0000313" key="13">
    <source>
        <dbReference type="EMBL" id="OAG20665.1"/>
    </source>
</evidence>
<evidence type="ECO:0000256" key="8">
    <source>
        <dbReference type="ARBA" id="ARBA00023006"/>
    </source>
</evidence>
<dbReference type="PROSITE" id="PS50011">
    <property type="entry name" value="PROTEIN_KINASE_DOM"/>
    <property type="match status" value="1"/>
</dbReference>
<evidence type="ECO:0000256" key="4">
    <source>
        <dbReference type="ARBA" id="ARBA00022679"/>
    </source>
</evidence>
<organism evidence="13 14">
    <name type="scientific">Alternaria alternata</name>
    <name type="common">Alternaria rot fungus</name>
    <name type="synonym">Torula alternata</name>
    <dbReference type="NCBI Taxonomy" id="5599"/>
    <lineage>
        <taxon>Eukaryota</taxon>
        <taxon>Fungi</taxon>
        <taxon>Dikarya</taxon>
        <taxon>Ascomycota</taxon>
        <taxon>Pezizomycotina</taxon>
        <taxon>Dothideomycetes</taxon>
        <taxon>Pleosporomycetidae</taxon>
        <taxon>Pleosporales</taxon>
        <taxon>Pleosporineae</taxon>
        <taxon>Pleosporaceae</taxon>
        <taxon>Alternaria</taxon>
        <taxon>Alternaria sect. Alternaria</taxon>
        <taxon>Alternaria alternata complex</taxon>
    </lineage>
</organism>
<dbReference type="RefSeq" id="XP_018386086.1">
    <property type="nucleotide sequence ID" value="XM_018533003.1"/>
</dbReference>
<dbReference type="SMART" id="SM00220">
    <property type="entry name" value="S_TKc"/>
    <property type="match status" value="1"/>
</dbReference>
<keyword evidence="5" id="KW-0547">Nucleotide-binding</keyword>
<dbReference type="EC" id="2.7.11.1" evidence="2"/>
<comment type="catalytic activity">
    <reaction evidence="10">
        <text>L-threonyl-[protein] + ATP = O-phospho-L-threonyl-[protein] + ADP + H(+)</text>
        <dbReference type="Rhea" id="RHEA:46608"/>
        <dbReference type="Rhea" id="RHEA-COMP:11060"/>
        <dbReference type="Rhea" id="RHEA-COMP:11605"/>
        <dbReference type="ChEBI" id="CHEBI:15378"/>
        <dbReference type="ChEBI" id="CHEBI:30013"/>
        <dbReference type="ChEBI" id="CHEBI:30616"/>
        <dbReference type="ChEBI" id="CHEBI:61977"/>
        <dbReference type="ChEBI" id="CHEBI:456216"/>
        <dbReference type="EC" id="2.7.11.1"/>
    </reaction>
</comment>
<gene>
    <name evidence="13" type="ORF">CC77DRAFT_73774</name>
</gene>
<dbReference type="GO" id="GO:0042594">
    <property type="term" value="P:response to starvation"/>
    <property type="evidence" value="ECO:0007669"/>
    <property type="project" value="TreeGrafter"/>
</dbReference>
<dbReference type="EMBL" id="KV441478">
    <property type="protein sequence ID" value="OAG20665.1"/>
    <property type="molecule type" value="Genomic_DNA"/>
</dbReference>
<keyword evidence="3" id="KW-0723">Serine/threonine-protein kinase</keyword>
<dbReference type="OMA" id="NSHESHY"/>
<evidence type="ECO:0000256" key="10">
    <source>
        <dbReference type="ARBA" id="ARBA00047899"/>
    </source>
</evidence>
<dbReference type="GO" id="GO:0005524">
    <property type="term" value="F:ATP binding"/>
    <property type="evidence" value="ECO:0007669"/>
    <property type="project" value="UniProtKB-KW"/>
</dbReference>
<comment type="catalytic activity">
    <reaction evidence="11">
        <text>L-seryl-[protein] + ATP = O-phospho-L-seryl-[protein] + ADP + H(+)</text>
        <dbReference type="Rhea" id="RHEA:17989"/>
        <dbReference type="Rhea" id="RHEA-COMP:9863"/>
        <dbReference type="Rhea" id="RHEA-COMP:11604"/>
        <dbReference type="ChEBI" id="CHEBI:15378"/>
        <dbReference type="ChEBI" id="CHEBI:29999"/>
        <dbReference type="ChEBI" id="CHEBI:30616"/>
        <dbReference type="ChEBI" id="CHEBI:83421"/>
        <dbReference type="ChEBI" id="CHEBI:456216"/>
        <dbReference type="EC" id="2.7.11.1"/>
    </reaction>
</comment>
<accession>A0A177DLQ0</accession>
<dbReference type="GO" id="GO:0005776">
    <property type="term" value="C:autophagosome"/>
    <property type="evidence" value="ECO:0007669"/>
    <property type="project" value="TreeGrafter"/>
</dbReference>
<dbReference type="KEGG" id="aalt:CC77DRAFT_73774"/>
<dbReference type="GO" id="GO:0004674">
    <property type="term" value="F:protein serine/threonine kinase activity"/>
    <property type="evidence" value="ECO:0007669"/>
    <property type="project" value="UniProtKB-KW"/>
</dbReference>
<dbReference type="VEuPathDB" id="FungiDB:CC77DRAFT_73774"/>
<evidence type="ECO:0000256" key="6">
    <source>
        <dbReference type="ARBA" id="ARBA00022777"/>
    </source>
</evidence>
<reference evidence="13 14" key="1">
    <citation type="submission" date="2016-05" db="EMBL/GenBank/DDBJ databases">
        <title>Comparative analysis of secretome profiles of manganese(II)-oxidizing ascomycete fungi.</title>
        <authorList>
            <consortium name="DOE Joint Genome Institute"/>
            <person name="Zeiner C.A."/>
            <person name="Purvine S.O."/>
            <person name="Zink E.M."/>
            <person name="Wu S."/>
            <person name="Pasa-Tolic L."/>
            <person name="Chaput D.L."/>
            <person name="Haridas S."/>
            <person name="Grigoriev I.V."/>
            <person name="Santelli C.M."/>
            <person name="Hansel C.M."/>
        </authorList>
    </citation>
    <scope>NUCLEOTIDE SEQUENCE [LARGE SCALE GENOMIC DNA]</scope>
    <source>
        <strain evidence="13 14">SRC1lrK2f</strain>
    </source>
</reference>
<dbReference type="GO" id="GO:0010506">
    <property type="term" value="P:regulation of autophagy"/>
    <property type="evidence" value="ECO:0007669"/>
    <property type="project" value="InterPro"/>
</dbReference>
<evidence type="ECO:0000313" key="14">
    <source>
        <dbReference type="Proteomes" id="UP000077248"/>
    </source>
</evidence>
<dbReference type="GO" id="GO:0000045">
    <property type="term" value="P:autophagosome assembly"/>
    <property type="evidence" value="ECO:0007669"/>
    <property type="project" value="TreeGrafter"/>
</dbReference>
<protein>
    <recommendedName>
        <fullName evidence="2">non-specific serine/threonine protein kinase</fullName>
        <ecNumber evidence="2">2.7.11.1</ecNumber>
    </recommendedName>
    <alternativeName>
        <fullName evidence="9">Autophagy-related protein 1</fullName>
    </alternativeName>
</protein>
<dbReference type="Gene3D" id="3.30.200.20">
    <property type="entry name" value="Phosphorylase Kinase, domain 1"/>
    <property type="match status" value="1"/>
</dbReference>
<dbReference type="Gene3D" id="1.10.510.10">
    <property type="entry name" value="Transferase(Phosphotransferase) domain 1"/>
    <property type="match status" value="1"/>
</dbReference>
<dbReference type="GO" id="GO:0005829">
    <property type="term" value="C:cytosol"/>
    <property type="evidence" value="ECO:0007669"/>
    <property type="project" value="TreeGrafter"/>
</dbReference>
<keyword evidence="14" id="KW-1185">Reference proteome</keyword>
<dbReference type="STRING" id="5599.A0A177DLQ0"/>
<evidence type="ECO:0000256" key="1">
    <source>
        <dbReference type="ARBA" id="ARBA00004623"/>
    </source>
</evidence>
<dbReference type="InterPro" id="IPR008271">
    <property type="entry name" value="Ser/Thr_kinase_AS"/>
</dbReference>
<dbReference type="Proteomes" id="UP000077248">
    <property type="component" value="Unassembled WGS sequence"/>
</dbReference>
<keyword evidence="7" id="KW-0067">ATP-binding</keyword>
<sequence>MDSLFSDVMNDWSGTGRGCHVDFSVDEALALQIGDLLGHGADAIVHETTVQGLKVALKRSSRHKRAKESIRLEVEVLKKLSHRHLVRLIGSYTHKRSIGLLLYPVAVCDLGTFFEDAETYLQDDATDDQELRLRQLGYPSSKLYLKHKAWPIYSQIGCLISAVAYLHSQCIRHKDIKPSNILLSQGNLWLSDFGLARDFSNLVESGTDGGAGTARYKAPEVANLERSGRASDMFSLGCVLLEAMVFDQDGSLTRLRPESPTTRFVYHESLEKLNDWLPWPEDLDPVKHHLCLAIRGLLSIFPKQRPSADELVSQISLCDNMTEDTCDRIFSNCCRILYFNERHFESRIKALQVQILDLRQEKQIGQQTQKEHVIFTSSPTTKNTELPYVKYLKKLDDKPIPWFTLLFLAYSIGHLSSREQVLSVIVIVNLVQSYMALFVIEMLLQPNLKVRERPVEFATCFAMMLPLPILQNYIDAS</sequence>
<dbReference type="PANTHER" id="PTHR24348:SF22">
    <property type="entry name" value="NON-SPECIFIC SERINE_THREONINE PROTEIN KINASE"/>
    <property type="match status" value="1"/>
</dbReference>
<dbReference type="InterPro" id="IPR000719">
    <property type="entry name" value="Prot_kinase_dom"/>
</dbReference>
<dbReference type="Pfam" id="PF00069">
    <property type="entry name" value="Pkinase"/>
    <property type="match status" value="1"/>
</dbReference>
<evidence type="ECO:0000256" key="2">
    <source>
        <dbReference type="ARBA" id="ARBA00012513"/>
    </source>
</evidence>
<feature type="domain" description="Protein kinase" evidence="12">
    <location>
        <begin position="31"/>
        <end position="317"/>
    </location>
</feature>
<evidence type="ECO:0000256" key="9">
    <source>
        <dbReference type="ARBA" id="ARBA00030237"/>
    </source>
</evidence>
<keyword evidence="6 13" id="KW-0418">Kinase</keyword>
<dbReference type="GO" id="GO:0000422">
    <property type="term" value="P:autophagy of mitochondrion"/>
    <property type="evidence" value="ECO:0007669"/>
    <property type="project" value="TreeGrafter"/>
</dbReference>
<evidence type="ECO:0000256" key="7">
    <source>
        <dbReference type="ARBA" id="ARBA00022840"/>
    </source>
</evidence>